<evidence type="ECO:0000313" key="1">
    <source>
        <dbReference type="EMBL" id="CAF4372327.1"/>
    </source>
</evidence>
<dbReference type="Proteomes" id="UP000663836">
    <property type="component" value="Unassembled WGS sequence"/>
</dbReference>
<organism evidence="1 2">
    <name type="scientific">Rotaria sordida</name>
    <dbReference type="NCBI Taxonomy" id="392033"/>
    <lineage>
        <taxon>Eukaryota</taxon>
        <taxon>Metazoa</taxon>
        <taxon>Spiralia</taxon>
        <taxon>Gnathifera</taxon>
        <taxon>Rotifera</taxon>
        <taxon>Eurotatoria</taxon>
        <taxon>Bdelloidea</taxon>
        <taxon>Philodinida</taxon>
        <taxon>Philodinidae</taxon>
        <taxon>Rotaria</taxon>
    </lineage>
</organism>
<gene>
    <name evidence="1" type="ORF">JBS370_LOCUS42573</name>
</gene>
<protein>
    <submittedName>
        <fullName evidence="1">Uncharacterized protein</fullName>
    </submittedName>
</protein>
<evidence type="ECO:0000313" key="2">
    <source>
        <dbReference type="Proteomes" id="UP000663836"/>
    </source>
</evidence>
<accession>A0A820MD04</accession>
<sequence length="45" mass="5166">GDECVLVKWVYRIRLHIIGRNLSIEQTIGEINHMFLRQQASLSAG</sequence>
<dbReference type="AlphaFoldDB" id="A0A820MD04"/>
<reference evidence="1" key="1">
    <citation type="submission" date="2021-02" db="EMBL/GenBank/DDBJ databases">
        <authorList>
            <person name="Nowell W R."/>
        </authorList>
    </citation>
    <scope>NUCLEOTIDE SEQUENCE</scope>
</reference>
<dbReference type="EMBL" id="CAJOBD010057701">
    <property type="protein sequence ID" value="CAF4372327.1"/>
    <property type="molecule type" value="Genomic_DNA"/>
</dbReference>
<proteinExistence type="predicted"/>
<feature type="non-terminal residue" evidence="1">
    <location>
        <position position="1"/>
    </location>
</feature>
<comment type="caution">
    <text evidence="1">The sequence shown here is derived from an EMBL/GenBank/DDBJ whole genome shotgun (WGS) entry which is preliminary data.</text>
</comment>
<name>A0A820MD04_9BILA</name>